<feature type="domain" description="Thioesterase" evidence="3">
    <location>
        <begin position="38"/>
        <end position="113"/>
    </location>
</feature>
<dbReference type="InterPro" id="IPR006683">
    <property type="entry name" value="Thioestr_dom"/>
</dbReference>
<sequence>MSDVATTRSGAAAARALTLDDFPVRRPVTTRWSDNDMYGHLNNAVYYELFDSAINGWQAEHVTIDPMTDATQGVVAESGCSFFAEVGFPSSLVVGLRVIRLGRTSVTYELGLFVDPAGASPEDLGIKALGHWVHVEIDAATRRPTPIPDHLRTLMQSALVSPATDAS</sequence>
<dbReference type="InterPro" id="IPR050563">
    <property type="entry name" value="4-hydroxybenzoyl-CoA_TE"/>
</dbReference>
<dbReference type="InterPro" id="IPR029069">
    <property type="entry name" value="HotDog_dom_sf"/>
</dbReference>
<gene>
    <name evidence="4" type="ORF">FBY41_4232</name>
</gene>
<proteinExistence type="inferred from homology"/>
<evidence type="ECO:0000256" key="2">
    <source>
        <dbReference type="ARBA" id="ARBA00022801"/>
    </source>
</evidence>
<dbReference type="CDD" id="cd00586">
    <property type="entry name" value="4HBT"/>
    <property type="match status" value="1"/>
</dbReference>
<accession>A0A543HGG9</accession>
<dbReference type="EMBL" id="VFPM01000004">
    <property type="protein sequence ID" value="TQM57408.1"/>
    <property type="molecule type" value="Genomic_DNA"/>
</dbReference>
<dbReference type="GO" id="GO:0047617">
    <property type="term" value="F:fatty acyl-CoA hydrolase activity"/>
    <property type="evidence" value="ECO:0007669"/>
    <property type="project" value="TreeGrafter"/>
</dbReference>
<evidence type="ECO:0000313" key="4">
    <source>
        <dbReference type="EMBL" id="TQM57408.1"/>
    </source>
</evidence>
<evidence type="ECO:0000259" key="3">
    <source>
        <dbReference type="Pfam" id="PF03061"/>
    </source>
</evidence>
<dbReference type="PANTHER" id="PTHR31793:SF27">
    <property type="entry name" value="NOVEL THIOESTERASE SUPERFAMILY DOMAIN AND SAPOSIN A-TYPE DOMAIN CONTAINING PROTEIN (0610012H03RIK)"/>
    <property type="match status" value="1"/>
</dbReference>
<keyword evidence="2 4" id="KW-0378">Hydrolase</keyword>
<dbReference type="RefSeq" id="WP_141846818.1">
    <property type="nucleotide sequence ID" value="NZ_VFPM01000004.1"/>
</dbReference>
<dbReference type="AlphaFoldDB" id="A0A543HGG9"/>
<dbReference type="SUPFAM" id="SSF54637">
    <property type="entry name" value="Thioesterase/thiol ester dehydrase-isomerase"/>
    <property type="match status" value="1"/>
</dbReference>
<comment type="similarity">
    <text evidence="1">Belongs to the 4-hydroxybenzoyl-CoA thioesterase family.</text>
</comment>
<dbReference type="Proteomes" id="UP000316747">
    <property type="component" value="Unassembled WGS sequence"/>
</dbReference>
<protein>
    <submittedName>
        <fullName evidence="4">Acyl-CoA thioester hydrolase</fullName>
    </submittedName>
</protein>
<reference evidence="4 5" key="1">
    <citation type="submission" date="2019-06" db="EMBL/GenBank/DDBJ databases">
        <title>Genome sequencing of plant associated microbes to promote plant fitness in Sorghum bicolor and Oryza sativa.</title>
        <authorList>
            <person name="Coleman-Derr D."/>
        </authorList>
    </citation>
    <scope>NUCLEOTIDE SEQUENCE [LARGE SCALE GENOMIC DNA]</scope>
    <source>
        <strain evidence="4 5">KV-663</strain>
    </source>
</reference>
<comment type="caution">
    <text evidence="4">The sequence shown here is derived from an EMBL/GenBank/DDBJ whole genome shotgun (WGS) entry which is preliminary data.</text>
</comment>
<dbReference type="OrthoDB" id="9799036at2"/>
<name>A0A543HGG9_9MICO</name>
<evidence type="ECO:0000313" key="5">
    <source>
        <dbReference type="Proteomes" id="UP000316747"/>
    </source>
</evidence>
<dbReference type="Gene3D" id="3.10.129.10">
    <property type="entry name" value="Hotdog Thioesterase"/>
    <property type="match status" value="1"/>
</dbReference>
<dbReference type="Pfam" id="PF03061">
    <property type="entry name" value="4HBT"/>
    <property type="match status" value="1"/>
</dbReference>
<keyword evidence="5" id="KW-1185">Reference proteome</keyword>
<organism evidence="4 5">
    <name type="scientific">Humibacillus xanthopallidus</name>
    <dbReference type="NCBI Taxonomy" id="412689"/>
    <lineage>
        <taxon>Bacteria</taxon>
        <taxon>Bacillati</taxon>
        <taxon>Actinomycetota</taxon>
        <taxon>Actinomycetes</taxon>
        <taxon>Micrococcales</taxon>
        <taxon>Intrasporangiaceae</taxon>
        <taxon>Humibacillus</taxon>
    </lineage>
</organism>
<dbReference type="PANTHER" id="PTHR31793">
    <property type="entry name" value="4-HYDROXYBENZOYL-COA THIOESTERASE FAMILY MEMBER"/>
    <property type="match status" value="1"/>
</dbReference>
<evidence type="ECO:0000256" key="1">
    <source>
        <dbReference type="ARBA" id="ARBA00005953"/>
    </source>
</evidence>